<dbReference type="RefSeq" id="WP_117894100.1">
    <property type="nucleotide sequence ID" value="NZ_CABJCV010000003.1"/>
</dbReference>
<dbReference type="EMBL" id="QRUP01000003">
    <property type="protein sequence ID" value="RGR75951.1"/>
    <property type="molecule type" value="Genomic_DNA"/>
</dbReference>
<dbReference type="Gene3D" id="1.10.10.60">
    <property type="entry name" value="Homeodomain-like"/>
    <property type="match status" value="2"/>
</dbReference>
<dbReference type="AlphaFoldDB" id="A0A412G571"/>
<keyword evidence="1" id="KW-0805">Transcription regulation</keyword>
<evidence type="ECO:0000313" key="5">
    <source>
        <dbReference type="EMBL" id="RGR75951.1"/>
    </source>
</evidence>
<keyword evidence="3" id="KW-0804">Transcription</keyword>
<dbReference type="InterPro" id="IPR018060">
    <property type="entry name" value="HTH_AraC"/>
</dbReference>
<comment type="caution">
    <text evidence="5">The sequence shown here is derived from an EMBL/GenBank/DDBJ whole genome shotgun (WGS) entry which is preliminary data.</text>
</comment>
<evidence type="ECO:0000313" key="6">
    <source>
        <dbReference type="Proteomes" id="UP000284178"/>
    </source>
</evidence>
<evidence type="ECO:0000256" key="3">
    <source>
        <dbReference type="ARBA" id="ARBA00023163"/>
    </source>
</evidence>
<protein>
    <submittedName>
        <fullName evidence="5">AraC family transcriptional regulator</fullName>
    </submittedName>
</protein>
<organism evidence="5 6">
    <name type="scientific">Holdemania filiformis</name>
    <dbReference type="NCBI Taxonomy" id="61171"/>
    <lineage>
        <taxon>Bacteria</taxon>
        <taxon>Bacillati</taxon>
        <taxon>Bacillota</taxon>
        <taxon>Erysipelotrichia</taxon>
        <taxon>Erysipelotrichales</taxon>
        <taxon>Erysipelotrichaceae</taxon>
        <taxon>Holdemania</taxon>
    </lineage>
</organism>
<dbReference type="Pfam" id="PF02311">
    <property type="entry name" value="AraC_binding"/>
    <property type="match status" value="1"/>
</dbReference>
<accession>A0A412G571</accession>
<reference evidence="5 6" key="1">
    <citation type="submission" date="2018-08" db="EMBL/GenBank/DDBJ databases">
        <title>A genome reference for cultivated species of the human gut microbiota.</title>
        <authorList>
            <person name="Zou Y."/>
            <person name="Xue W."/>
            <person name="Luo G."/>
        </authorList>
    </citation>
    <scope>NUCLEOTIDE SEQUENCE [LARGE SCALE GENOMIC DNA]</scope>
    <source>
        <strain evidence="5 6">AF24-29</strain>
    </source>
</reference>
<dbReference type="PANTHER" id="PTHR43280:SF2">
    <property type="entry name" value="HTH-TYPE TRANSCRIPTIONAL REGULATOR EXSA"/>
    <property type="match status" value="1"/>
</dbReference>
<dbReference type="InterPro" id="IPR020449">
    <property type="entry name" value="Tscrpt_reg_AraC-type_HTH"/>
</dbReference>
<feature type="domain" description="HTH araC/xylS-type" evidence="4">
    <location>
        <begin position="222"/>
        <end position="319"/>
    </location>
</feature>
<dbReference type="Proteomes" id="UP000284178">
    <property type="component" value="Unassembled WGS sequence"/>
</dbReference>
<dbReference type="InterPro" id="IPR011051">
    <property type="entry name" value="RmlC_Cupin_sf"/>
</dbReference>
<dbReference type="SUPFAM" id="SSF46689">
    <property type="entry name" value="Homeodomain-like"/>
    <property type="match status" value="1"/>
</dbReference>
<evidence type="ECO:0000256" key="2">
    <source>
        <dbReference type="ARBA" id="ARBA00023125"/>
    </source>
</evidence>
<proteinExistence type="predicted"/>
<dbReference type="GO" id="GO:0003700">
    <property type="term" value="F:DNA-binding transcription factor activity"/>
    <property type="evidence" value="ECO:0007669"/>
    <property type="project" value="InterPro"/>
</dbReference>
<evidence type="ECO:0000256" key="1">
    <source>
        <dbReference type="ARBA" id="ARBA00023015"/>
    </source>
</evidence>
<dbReference type="InterPro" id="IPR009057">
    <property type="entry name" value="Homeodomain-like_sf"/>
</dbReference>
<sequence length="324" mass="38076">MLNQRILEKLVNFTDEEIANLNGRKTVDKSIFINESSNIVDGDKLVFNDQQLAVRKHARFMDYPKHKHNYIELIYVYSGQSTHIIGERKIKIGKNELLLLNQKIEHAVEYCGEEDILFNFIIKPDFLEFLCTMIKNENQVLNFIFDALYSYKNAGEYLIFKPQNGELIRSYIESIITKLYEPQLNNELELKLLVGLLLCELMNHPEDIEAEQSNSPDKLVISLILKYIVSHYRDGTLDELSNQIHIPNYQLCKIIKKQTGRTFVELIQNERIQVVAKLLKTTEMPVADIMTEIGYENTTYFYHLFKKFYNQTPREYRRTNSMAK</sequence>
<keyword evidence="2" id="KW-0238">DNA-binding</keyword>
<dbReference type="SUPFAM" id="SSF51182">
    <property type="entry name" value="RmlC-like cupins"/>
    <property type="match status" value="1"/>
</dbReference>
<name>A0A412G571_9FIRM</name>
<dbReference type="GO" id="GO:0043565">
    <property type="term" value="F:sequence-specific DNA binding"/>
    <property type="evidence" value="ECO:0007669"/>
    <property type="project" value="InterPro"/>
</dbReference>
<dbReference type="PRINTS" id="PR00032">
    <property type="entry name" value="HTHARAC"/>
</dbReference>
<dbReference type="PANTHER" id="PTHR43280">
    <property type="entry name" value="ARAC-FAMILY TRANSCRIPTIONAL REGULATOR"/>
    <property type="match status" value="1"/>
</dbReference>
<dbReference type="Pfam" id="PF12833">
    <property type="entry name" value="HTH_18"/>
    <property type="match status" value="1"/>
</dbReference>
<dbReference type="InterPro" id="IPR014710">
    <property type="entry name" value="RmlC-like_jellyroll"/>
</dbReference>
<dbReference type="PROSITE" id="PS01124">
    <property type="entry name" value="HTH_ARAC_FAMILY_2"/>
    <property type="match status" value="1"/>
</dbReference>
<dbReference type="InterPro" id="IPR003313">
    <property type="entry name" value="AraC-bd"/>
</dbReference>
<dbReference type="GeneID" id="83014611"/>
<dbReference type="Gene3D" id="2.60.120.10">
    <property type="entry name" value="Jelly Rolls"/>
    <property type="match status" value="1"/>
</dbReference>
<dbReference type="SMART" id="SM00342">
    <property type="entry name" value="HTH_ARAC"/>
    <property type="match status" value="1"/>
</dbReference>
<keyword evidence="6" id="KW-1185">Reference proteome</keyword>
<evidence type="ECO:0000259" key="4">
    <source>
        <dbReference type="PROSITE" id="PS01124"/>
    </source>
</evidence>
<gene>
    <name evidence="5" type="ORF">DWY25_04220</name>
</gene>